<reference evidence="3" key="1">
    <citation type="submission" date="2018-02" db="EMBL/GenBank/DDBJ databases">
        <authorList>
            <person name="Hausmann B."/>
        </authorList>
    </citation>
    <scope>NUCLEOTIDE SEQUENCE [LARGE SCALE GENOMIC DNA]</scope>
    <source>
        <strain evidence="3">Peat soil MAG SbA5</strain>
    </source>
</reference>
<dbReference type="EMBL" id="OKRB01000011">
    <property type="protein sequence ID" value="SPE17632.1"/>
    <property type="molecule type" value="Genomic_DNA"/>
</dbReference>
<sequence>MPTDSSGLSISAFNAFWPIRILNSDHSAFVSSAMHYQGVPEGKAIRPNEDGRVYNFAHPGRQPGNPGYLKSEAATYPSEPLP</sequence>
<organism evidence="2 3">
    <name type="scientific">Candidatus Sulfuritelmatomonas gaucii</name>
    <dbReference type="NCBI Taxonomy" id="2043161"/>
    <lineage>
        <taxon>Bacteria</taxon>
        <taxon>Pseudomonadati</taxon>
        <taxon>Acidobacteriota</taxon>
        <taxon>Terriglobia</taxon>
        <taxon>Terriglobales</taxon>
        <taxon>Acidobacteriaceae</taxon>
        <taxon>Candidatus Sulfuritelmatomonas</taxon>
    </lineage>
</organism>
<protein>
    <submittedName>
        <fullName evidence="2">Uncharacterized protein</fullName>
    </submittedName>
</protein>
<evidence type="ECO:0000256" key="1">
    <source>
        <dbReference type="SAM" id="MobiDB-lite"/>
    </source>
</evidence>
<name>A0A2N9L2U3_9BACT</name>
<dbReference type="Proteomes" id="UP000239735">
    <property type="component" value="Unassembled WGS sequence"/>
</dbReference>
<accession>A0A2N9L2U3</accession>
<feature type="region of interest" description="Disordered" evidence="1">
    <location>
        <begin position="54"/>
        <end position="82"/>
    </location>
</feature>
<evidence type="ECO:0000313" key="3">
    <source>
        <dbReference type="Proteomes" id="UP000239735"/>
    </source>
</evidence>
<dbReference type="AlphaFoldDB" id="A0A2N9L2U3"/>
<evidence type="ECO:0000313" key="2">
    <source>
        <dbReference type="EMBL" id="SPE17632.1"/>
    </source>
</evidence>
<gene>
    <name evidence="2" type="ORF">SBA5_1080011</name>
</gene>
<proteinExistence type="predicted"/>